<sequence length="555" mass="59382">MSFKFTEVAVAQSTVAQSRIVEPDFAPEQVIDRSEGMPIEDRSQESGFPERQPTGVRSQEPEAGSVVAVDGAMGGQVTSVSQLSDVQPTDWAYQALQLLIENYGCLVGYPDQLFRGNRALTRYEFAAGLNACLNRMQQLLATELERYATRAELAVVERLMSEFAAELAALQSDITNLEQRFANLQSASTLRLQGETIFAISEVLAGDEEGLNNPVLQSRTNLTFDASFSGEDRLRATLEFGNFERFMLPESTNEGRLSFATGTDEGEIGLDTLSYEFPAGEDITVLAIAKGGNLNDFITNINPLSSSGTATISRFGQRNPIYRGSGFDVGTGIGANIFLLDDLSIEVGYIAANSSNPSLGNGLFNGGYGVIGQITATPEPLELSLTYAHSYVPDGGNSTGTGSIPATVEVEYTDAENTRPVVVNSYGLGINYAINDGFQLGGWVGHSAVRAIGLGDADVWNYAVHLSFPDLGGEGNLGGIIVGMEPRLSGTTPGLGAALGRRRDLDVGLHVEGFYRIALSDNLSITPGLIWLTAPNHNAANPDVLLGTIRTTFRF</sequence>
<dbReference type="NCBIfam" id="NF033921">
    <property type="entry name" value="por_somb"/>
    <property type="match status" value="1"/>
</dbReference>
<feature type="region of interest" description="Disordered" evidence="4">
    <location>
        <begin position="26"/>
        <end position="61"/>
    </location>
</feature>
<dbReference type="Pfam" id="PF00395">
    <property type="entry name" value="SLH"/>
    <property type="match status" value="1"/>
</dbReference>
<proteinExistence type="inferred from homology"/>
<reference evidence="6" key="1">
    <citation type="submission" date="2020-05" db="EMBL/GenBank/DDBJ databases">
        <authorList>
            <person name="Zhu T."/>
            <person name="Keshari N."/>
            <person name="Lu X."/>
        </authorList>
    </citation>
    <scope>NUCLEOTIDE SEQUENCE</scope>
    <source>
        <strain evidence="6">NK1-12</strain>
    </source>
</reference>
<accession>A0AA96WP36</accession>
<dbReference type="SUPFAM" id="SSF56935">
    <property type="entry name" value="Porins"/>
    <property type="match status" value="1"/>
</dbReference>
<evidence type="ECO:0000259" key="5">
    <source>
        <dbReference type="PROSITE" id="PS51272"/>
    </source>
</evidence>
<dbReference type="GO" id="GO:0008643">
    <property type="term" value="P:carbohydrate transport"/>
    <property type="evidence" value="ECO:0007669"/>
    <property type="project" value="InterPro"/>
</dbReference>
<dbReference type="AlphaFoldDB" id="A0AA96WP36"/>
<dbReference type="PANTHER" id="PTHR43308">
    <property type="entry name" value="OUTER MEMBRANE PROTEIN ALPHA-RELATED"/>
    <property type="match status" value="1"/>
</dbReference>
<dbReference type="GO" id="GO:0016020">
    <property type="term" value="C:membrane"/>
    <property type="evidence" value="ECO:0007669"/>
    <property type="project" value="InterPro"/>
</dbReference>
<dbReference type="PANTHER" id="PTHR43308:SF1">
    <property type="entry name" value="OUTER MEMBRANE PROTEIN ALPHA"/>
    <property type="match status" value="1"/>
</dbReference>
<dbReference type="InterPro" id="IPR051465">
    <property type="entry name" value="Cell_Envelope_Struct_Comp"/>
</dbReference>
<dbReference type="GO" id="GO:0015288">
    <property type="term" value="F:porin activity"/>
    <property type="evidence" value="ECO:0007669"/>
    <property type="project" value="InterPro"/>
</dbReference>
<dbReference type="InterPro" id="IPR038673">
    <property type="entry name" value="OprB_sf"/>
</dbReference>
<comment type="similarity">
    <text evidence="1 2">Belongs to the OprB family.</text>
</comment>
<dbReference type="InterPro" id="IPR001119">
    <property type="entry name" value="SLH_dom"/>
</dbReference>
<evidence type="ECO:0000256" key="1">
    <source>
        <dbReference type="ARBA" id="ARBA00008769"/>
    </source>
</evidence>
<feature type="compositionally biased region" description="Basic and acidic residues" evidence="4">
    <location>
        <begin position="30"/>
        <end position="44"/>
    </location>
</feature>
<evidence type="ECO:0000313" key="6">
    <source>
        <dbReference type="EMBL" id="WNZ25691.1"/>
    </source>
</evidence>
<dbReference type="Pfam" id="PF04966">
    <property type="entry name" value="OprB"/>
    <property type="match status" value="1"/>
</dbReference>
<protein>
    <submittedName>
        <fullName evidence="6">Iron uptake porin</fullName>
    </submittedName>
</protein>
<gene>
    <name evidence="6" type="ORF">HJG54_24535</name>
</gene>
<dbReference type="InterPro" id="IPR047684">
    <property type="entry name" value="Por_som-like"/>
</dbReference>
<dbReference type="PROSITE" id="PS51272">
    <property type="entry name" value="SLH"/>
    <property type="match status" value="1"/>
</dbReference>
<dbReference type="EMBL" id="CP053586">
    <property type="protein sequence ID" value="WNZ25691.1"/>
    <property type="molecule type" value="Genomic_DNA"/>
</dbReference>
<feature type="coiled-coil region" evidence="3">
    <location>
        <begin position="160"/>
        <end position="187"/>
    </location>
</feature>
<name>A0AA96WP36_9CYAN</name>
<evidence type="ECO:0000256" key="4">
    <source>
        <dbReference type="SAM" id="MobiDB-lite"/>
    </source>
</evidence>
<evidence type="ECO:0000256" key="2">
    <source>
        <dbReference type="RuleBase" id="RU363072"/>
    </source>
</evidence>
<dbReference type="RefSeq" id="WP_316431853.1">
    <property type="nucleotide sequence ID" value="NZ_CP053586.1"/>
</dbReference>
<dbReference type="Gene3D" id="2.40.160.180">
    <property type="entry name" value="Carbohydrate-selective porin OprB"/>
    <property type="match status" value="1"/>
</dbReference>
<organism evidence="6">
    <name type="scientific">Leptolyngbya sp. NK1-12</name>
    <dbReference type="NCBI Taxonomy" id="2547451"/>
    <lineage>
        <taxon>Bacteria</taxon>
        <taxon>Bacillati</taxon>
        <taxon>Cyanobacteriota</taxon>
        <taxon>Cyanophyceae</taxon>
        <taxon>Leptolyngbyales</taxon>
        <taxon>Leptolyngbyaceae</taxon>
        <taxon>Leptolyngbya group</taxon>
        <taxon>Leptolyngbya</taxon>
    </lineage>
</organism>
<dbReference type="InterPro" id="IPR007049">
    <property type="entry name" value="Carb-sel_porin_OprB"/>
</dbReference>
<feature type="domain" description="SLH" evidence="5">
    <location>
        <begin position="79"/>
        <end position="143"/>
    </location>
</feature>
<evidence type="ECO:0000256" key="3">
    <source>
        <dbReference type="SAM" id="Coils"/>
    </source>
</evidence>
<keyword evidence="3" id="KW-0175">Coiled coil</keyword>